<accession>A0A2X1BV13</accession>
<protein>
    <submittedName>
        <fullName evidence="1">Uncharacterized protein</fullName>
    </submittedName>
</protein>
<evidence type="ECO:0000313" key="2">
    <source>
        <dbReference type="Proteomes" id="UP000251186"/>
    </source>
</evidence>
<evidence type="ECO:0000313" key="1">
    <source>
        <dbReference type="EMBL" id="SPU54564.1"/>
    </source>
</evidence>
<dbReference type="Proteomes" id="UP000251186">
    <property type="component" value="Unassembled WGS sequence"/>
</dbReference>
<sequence length="51" mass="5538">MSLVFNSEVDLVAVGKSFDSGSRQSTQRFSQLANGALWKVAVAWPTRQPVA</sequence>
<name>A0A2X1BV13_BREVE</name>
<dbReference type="EMBL" id="UAQP01000014">
    <property type="protein sequence ID" value="SPU54564.1"/>
    <property type="molecule type" value="Genomic_DNA"/>
</dbReference>
<dbReference type="AlphaFoldDB" id="A0A2X1BV13"/>
<organism evidence="1 2">
    <name type="scientific">Brevundimonas vesicularis</name>
    <name type="common">Pseudomonas vesicularis</name>
    <dbReference type="NCBI Taxonomy" id="41276"/>
    <lineage>
        <taxon>Bacteria</taxon>
        <taxon>Pseudomonadati</taxon>
        <taxon>Pseudomonadota</taxon>
        <taxon>Alphaproteobacteria</taxon>
        <taxon>Caulobacterales</taxon>
        <taxon>Caulobacteraceae</taxon>
        <taxon>Brevundimonas</taxon>
    </lineage>
</organism>
<proteinExistence type="predicted"/>
<gene>
    <name evidence="1" type="ORF">NCTC11166_01947</name>
</gene>
<dbReference type="RefSeq" id="WP_181669174.1">
    <property type="nucleotide sequence ID" value="NZ_UAQP01000014.1"/>
</dbReference>
<reference evidence="1 2" key="1">
    <citation type="submission" date="2018-06" db="EMBL/GenBank/DDBJ databases">
        <authorList>
            <consortium name="Pathogen Informatics"/>
            <person name="Doyle S."/>
        </authorList>
    </citation>
    <scope>NUCLEOTIDE SEQUENCE [LARGE SCALE GENOMIC DNA]</scope>
    <source>
        <strain evidence="1 2">NCTC11166</strain>
    </source>
</reference>